<feature type="region of interest" description="Disordered" evidence="2">
    <location>
        <begin position="924"/>
        <end position="975"/>
    </location>
</feature>
<feature type="compositionally biased region" description="Basic and acidic residues" evidence="2">
    <location>
        <begin position="119"/>
        <end position="137"/>
    </location>
</feature>
<dbReference type="Proteomes" id="UP001219518">
    <property type="component" value="Unassembled WGS sequence"/>
</dbReference>
<feature type="compositionally biased region" description="Polar residues" evidence="2">
    <location>
        <begin position="68"/>
        <end position="77"/>
    </location>
</feature>
<dbReference type="PANTHER" id="PTHR46579:SF1">
    <property type="entry name" value="F5_8 TYPE C DOMAIN-CONTAINING PROTEIN"/>
    <property type="match status" value="1"/>
</dbReference>
<reference evidence="3" key="2">
    <citation type="journal article" date="2023" name="BMC Genomics">
        <title>Pest status, molecular evolution, and epigenetic factors derived from the genome assembly of Frankliniella fusca, a thysanopteran phytovirus vector.</title>
        <authorList>
            <person name="Catto M.A."/>
            <person name="Labadie P.E."/>
            <person name="Jacobson A.L."/>
            <person name="Kennedy G.G."/>
            <person name="Srinivasan R."/>
            <person name="Hunt B.G."/>
        </authorList>
    </citation>
    <scope>NUCLEOTIDE SEQUENCE</scope>
    <source>
        <strain evidence="3">PL_HMW_Pooled</strain>
    </source>
</reference>
<evidence type="ECO:0000313" key="3">
    <source>
        <dbReference type="EMBL" id="KAK3919201.1"/>
    </source>
</evidence>
<evidence type="ECO:0000256" key="2">
    <source>
        <dbReference type="SAM" id="MobiDB-lite"/>
    </source>
</evidence>
<feature type="compositionally biased region" description="Polar residues" evidence="2">
    <location>
        <begin position="109"/>
        <end position="118"/>
    </location>
</feature>
<comment type="caution">
    <text evidence="3">The sequence shown here is derived from an EMBL/GenBank/DDBJ whole genome shotgun (WGS) entry which is preliminary data.</text>
</comment>
<sequence length="1669" mass="190736">MADNEPPPKRPRGPYKSYVQKDSTSTMPERTARRLNEMEDESDSVGGDEEGEGRVVDEEGEEEDINSQEDQTGSISGDDTGEARVRIEAINSQEGDIYYEEEQNRNVDENQIVQASRADNQREDVDHYEDENHREENFNLLSDPDDSQESEHEEDRAQPENEEPQENQERQPDDHNIQVNQQRMESHPELQKCLLSEEFNQPITTVITASPGEALLNALAVAQANRSTFKSFTDSVKCINSLFPSPVLPKSAFLLDKILYSKTGYTNIFFCTECTQELGIFDNKVHKTVTCPNIDCKTVNHIGDLTKATYLVRYDIVTQLQNLLDDVQIRNKLLEPRDAVKLSPQDLLSDIYDGQCYREFASTIPMDEKVVSFTFCTDGSPLSSSSNLSIWPIFLSVNELPPALRMKNLLLGGLWFGLKKPPMDLFLKPFAEHMQSLSTNGFNLFFNDNAYPMKAYAIACCVDAGARGAVQGLNTHSGYYSCNWCEHPGEFIENAVRFPCMINLPPLRTHARILSDGEKCLNDPTLEYVCGVRGISPLSLLPKFDLCRGLVQDFPHNVPYGIGRVFLLEWKSNCDRGYYIGSPADLDEINTKIMKLTPPIEVRRQPRPITDVKNWKMSECENWIKIYSLAVLEGLMPVKYLNHWSYLVQAVFLLSRRSISHEQVDAASLLLAHFVHGVERLYGKNYMTYNVHILSHLAESVAKWGPVWAVSSYAFESGNGDLKEIIHGQRGIPNQIQRFLSETQALKILRNHFRSPRTEDFIESIEPKPKVQKMRRVGDTVLLGSPSPFFASEEEKYLCTQADVQYGMCEVYKKIIHSNRVYTKINVGRKKNDNSVAILKCGQIISIQNIIFDHGNDKILLLYVNLKCEPYLRFPIQIRSEDHCMRIVTHQSARLRLTEVTEIKCGLKLSSFLVDMQDLEEEAKEKGVKLPSQNDPGTHSRPEVKTETRKASRIKTKSRKQGKKKSNEFVNPNAPLVIKGSPFVAEVQEEEAEESEGVDLSALPPSVARRKGKLSIEDLVAQKRMIESYDKSLCKQTEDTESLKDVPAVKERRSLRMRSDESQDTKVGMDNGSKSKDDPPSSGKFDFRLISKDKSSHSKQDQRHDKKCDRRLSKEKDSFKQERERRSEKKVEHALLPKDIDSKPDALEIGSDDARQDPKQEHTDDRKDKSYHSKRDQRHDKKGDRRLSKEKDSFQQERERRSEKKVEHALLPKDIDSKPDALEIGSDDARQDPKQEHTDDRKDKSFHSKRDQRHDKKGDRRQSKEKDSFQQERERRSEKKVEHALLPKDIDSKPDALEIDSDDARQDPKQEHTDDGKDKSYHSKQDQRHDEKGDKRLSKEKDSFQQERERRSEKKVESQDPKQQHTRRRSKVLQDDTTETECSWSGSEDSNVRFELYITKIKKLEDSNRKLARDLINMKEEMDLKNQKINYLMDKVDLKDRKISDLINKIKMNSTMTNARSPAHMTADSDSDCSFLTSPNKKKKKSSDEVKINLWQSAGSDSLLSSPKRKKSSDGSNKQETALEPAQELAPKIFDALMKKVPLKSNNAGKVDVGNNVWIDTKLFDERLCKTNLEPSVAVRDAMSNIYTTAEMAERSLEGGTPLKGDKSAKKKKMTPAKTEALLGIFRGKSMFKSKDNAYLDLVTKKKGRETIRDKLKEAAKALKKKSVE</sequence>
<accession>A0AAE1HEJ8</accession>
<reference evidence="3" key="1">
    <citation type="submission" date="2021-07" db="EMBL/GenBank/DDBJ databases">
        <authorList>
            <person name="Catto M.A."/>
            <person name="Jacobson A."/>
            <person name="Kennedy G."/>
            <person name="Labadie P."/>
            <person name="Hunt B.G."/>
            <person name="Srinivasan R."/>
        </authorList>
    </citation>
    <scope>NUCLEOTIDE SEQUENCE</scope>
    <source>
        <strain evidence="3">PL_HMW_Pooled</strain>
        <tissue evidence="3">Head</tissue>
    </source>
</reference>
<dbReference type="Gene3D" id="1.10.10.2590">
    <property type="entry name" value="BEN domain"/>
    <property type="match status" value="1"/>
</dbReference>
<feature type="compositionally biased region" description="Basic residues" evidence="2">
    <location>
        <begin position="951"/>
        <end position="964"/>
    </location>
</feature>
<evidence type="ECO:0000313" key="4">
    <source>
        <dbReference type="Proteomes" id="UP001219518"/>
    </source>
</evidence>
<feature type="compositionally biased region" description="Acidic residues" evidence="2">
    <location>
        <begin position="58"/>
        <end position="67"/>
    </location>
</feature>
<name>A0AAE1HEJ8_9NEOP</name>
<protein>
    <submittedName>
        <fullName evidence="3">Xin actin-binding repeat-containing protein 2</fullName>
    </submittedName>
</protein>
<gene>
    <name evidence="3" type="ORF">KUF71_008350</name>
</gene>
<dbReference type="Pfam" id="PF02992">
    <property type="entry name" value="Transposase_21"/>
    <property type="match status" value="1"/>
</dbReference>
<keyword evidence="4" id="KW-1185">Reference proteome</keyword>
<keyword evidence="1" id="KW-0175">Coiled coil</keyword>
<evidence type="ECO:0000256" key="1">
    <source>
        <dbReference type="SAM" id="Coils"/>
    </source>
</evidence>
<dbReference type="PANTHER" id="PTHR46579">
    <property type="entry name" value="F5/8 TYPE C DOMAIN-CONTAINING PROTEIN-RELATED"/>
    <property type="match status" value="1"/>
</dbReference>
<feature type="region of interest" description="Disordered" evidence="2">
    <location>
        <begin position="1457"/>
        <end position="1526"/>
    </location>
</feature>
<feature type="compositionally biased region" description="Basic and acidic residues" evidence="2">
    <location>
        <begin position="1032"/>
        <end position="1064"/>
    </location>
</feature>
<feature type="coiled-coil region" evidence="1">
    <location>
        <begin position="1401"/>
        <end position="1428"/>
    </location>
</feature>
<feature type="compositionally biased region" description="Basic and acidic residues" evidence="2">
    <location>
        <begin position="149"/>
        <end position="159"/>
    </location>
</feature>
<feature type="compositionally biased region" description="Basic and acidic residues" evidence="2">
    <location>
        <begin position="938"/>
        <end position="950"/>
    </location>
</feature>
<feature type="compositionally biased region" description="Acidic residues" evidence="2">
    <location>
        <begin position="38"/>
        <end position="51"/>
    </location>
</feature>
<proteinExistence type="predicted"/>
<dbReference type="InterPro" id="IPR004242">
    <property type="entry name" value="Transposase_21"/>
</dbReference>
<dbReference type="EMBL" id="JAHWGI010000970">
    <property type="protein sequence ID" value="KAK3919201.1"/>
    <property type="molecule type" value="Genomic_DNA"/>
</dbReference>
<organism evidence="3 4">
    <name type="scientific">Frankliniella fusca</name>
    <dbReference type="NCBI Taxonomy" id="407009"/>
    <lineage>
        <taxon>Eukaryota</taxon>
        <taxon>Metazoa</taxon>
        <taxon>Ecdysozoa</taxon>
        <taxon>Arthropoda</taxon>
        <taxon>Hexapoda</taxon>
        <taxon>Insecta</taxon>
        <taxon>Pterygota</taxon>
        <taxon>Neoptera</taxon>
        <taxon>Paraneoptera</taxon>
        <taxon>Thysanoptera</taxon>
        <taxon>Terebrantia</taxon>
        <taxon>Thripoidea</taxon>
        <taxon>Thripidae</taxon>
        <taxon>Frankliniella</taxon>
    </lineage>
</organism>
<feature type="region of interest" description="Disordered" evidence="2">
    <location>
        <begin position="1032"/>
        <end position="1387"/>
    </location>
</feature>
<feature type="compositionally biased region" description="Basic and acidic residues" evidence="2">
    <location>
        <begin position="1073"/>
        <end position="1363"/>
    </location>
</feature>
<feature type="region of interest" description="Disordered" evidence="2">
    <location>
        <begin position="1"/>
        <end position="172"/>
    </location>
</feature>